<dbReference type="GO" id="GO:0016787">
    <property type="term" value="F:hydrolase activity"/>
    <property type="evidence" value="ECO:0007669"/>
    <property type="project" value="UniProtKB-UniRule"/>
</dbReference>
<keyword evidence="2" id="KW-0479">Metal-binding</keyword>
<dbReference type="OrthoDB" id="9800565at2"/>
<evidence type="ECO:0000313" key="5">
    <source>
        <dbReference type="Proteomes" id="UP000199800"/>
    </source>
</evidence>
<dbReference type="EMBL" id="FOHN01000037">
    <property type="protein sequence ID" value="SET61365.1"/>
    <property type="molecule type" value="Genomic_DNA"/>
</dbReference>
<dbReference type="InterPro" id="IPR024654">
    <property type="entry name" value="Calcineurin-like_PHP_lpxH"/>
</dbReference>
<feature type="domain" description="Calcineurin-like phosphoesterase" evidence="3">
    <location>
        <begin position="1"/>
        <end position="148"/>
    </location>
</feature>
<evidence type="ECO:0000313" key="4">
    <source>
        <dbReference type="EMBL" id="SET61365.1"/>
    </source>
</evidence>
<dbReference type="NCBIfam" id="TIGR00040">
    <property type="entry name" value="yfcE"/>
    <property type="match status" value="1"/>
</dbReference>
<comment type="cofactor">
    <cofactor evidence="2">
        <name>a divalent metal cation</name>
        <dbReference type="ChEBI" id="CHEBI:60240"/>
    </cofactor>
</comment>
<evidence type="ECO:0000259" key="3">
    <source>
        <dbReference type="Pfam" id="PF12850"/>
    </source>
</evidence>
<dbReference type="Gene3D" id="3.60.21.10">
    <property type="match status" value="1"/>
</dbReference>
<dbReference type="EC" id="3.1.4.-" evidence="2"/>
<comment type="similarity">
    <text evidence="1 2">Belongs to the metallophosphoesterase superfamily. YfcE family.</text>
</comment>
<organism evidence="4 5">
    <name type="scientific">[Clostridium] polysaccharolyticum</name>
    <dbReference type="NCBI Taxonomy" id="29364"/>
    <lineage>
        <taxon>Bacteria</taxon>
        <taxon>Bacillati</taxon>
        <taxon>Bacillota</taxon>
        <taxon>Clostridia</taxon>
        <taxon>Lachnospirales</taxon>
        <taxon>Lachnospiraceae</taxon>
    </lineage>
</organism>
<proteinExistence type="inferred from homology"/>
<sequence length="159" mass="18043">MKILIVSDSHGRNNYLSKVLDKVGDVDMFLHLGDLEGTEDFIEAFVDCRVEMIAGNNDYFTEIPREKLIQIGKYTIFMTHGHLYSVYFGTEQLKEAARMRGADIVMYGHTHMPSIDQSDDVIAINPGSISKPRQPGRQPSFILMEIDKNGEAHFTINYV</sequence>
<keyword evidence="5" id="KW-1185">Reference proteome</keyword>
<dbReference type="STRING" id="29364.SAMN04487772_13715"/>
<evidence type="ECO:0000256" key="2">
    <source>
        <dbReference type="RuleBase" id="RU362039"/>
    </source>
</evidence>
<reference evidence="4 5" key="1">
    <citation type="submission" date="2016-10" db="EMBL/GenBank/DDBJ databases">
        <authorList>
            <person name="de Groot N.N."/>
        </authorList>
    </citation>
    <scope>NUCLEOTIDE SEQUENCE [LARGE SCALE GENOMIC DNA]</scope>
    <source>
        <strain evidence="4 5">DSM 1801</strain>
    </source>
</reference>
<dbReference type="InterPro" id="IPR029052">
    <property type="entry name" value="Metallo-depent_PP-like"/>
</dbReference>
<gene>
    <name evidence="4" type="ORF">SAMN04487772_13715</name>
</gene>
<accession>A0A1I0FSZ5</accession>
<name>A0A1I0FSZ5_9FIRM</name>
<dbReference type="PANTHER" id="PTHR11124">
    <property type="entry name" value="VACUOLAR SORTING PROTEIN VPS29"/>
    <property type="match status" value="1"/>
</dbReference>
<dbReference type="SUPFAM" id="SSF56300">
    <property type="entry name" value="Metallo-dependent phosphatases"/>
    <property type="match status" value="1"/>
</dbReference>
<evidence type="ECO:0000256" key="1">
    <source>
        <dbReference type="ARBA" id="ARBA00008950"/>
    </source>
</evidence>
<dbReference type="RefSeq" id="WP_092478988.1">
    <property type="nucleotide sequence ID" value="NZ_FOHN01000037.1"/>
</dbReference>
<dbReference type="Proteomes" id="UP000199800">
    <property type="component" value="Unassembled WGS sequence"/>
</dbReference>
<dbReference type="GO" id="GO:0046872">
    <property type="term" value="F:metal ion binding"/>
    <property type="evidence" value="ECO:0007669"/>
    <property type="project" value="UniProtKB-KW"/>
</dbReference>
<dbReference type="InterPro" id="IPR000979">
    <property type="entry name" value="Phosphodiesterase_MJ0936/Vps29"/>
</dbReference>
<dbReference type="Pfam" id="PF12850">
    <property type="entry name" value="Metallophos_2"/>
    <property type="match status" value="1"/>
</dbReference>
<protein>
    <recommendedName>
        <fullName evidence="2">Phosphoesterase</fullName>
        <ecNumber evidence="2">3.1.4.-</ecNumber>
    </recommendedName>
</protein>
<dbReference type="AlphaFoldDB" id="A0A1I0FSZ5"/>